<sequence>MIQVLRLPHAGAGGSQTIPSLKKHIMRREIRYIDPEKNNQNLYFFLVYSFITMPDIMADGSVAAMRYKEHSQIADAKRLFQRIYGKKTGDNYQGVSNFNGIQLRQLLSMEAIQKK</sequence>
<dbReference type="Proteomes" id="UP000324800">
    <property type="component" value="Unassembled WGS sequence"/>
</dbReference>
<accession>A0A5J4VVN7</accession>
<evidence type="ECO:0000313" key="2">
    <source>
        <dbReference type="Proteomes" id="UP000324800"/>
    </source>
</evidence>
<evidence type="ECO:0000313" key="1">
    <source>
        <dbReference type="EMBL" id="KAA6386598.1"/>
    </source>
</evidence>
<organism evidence="1 2">
    <name type="scientific">Streblomastix strix</name>
    <dbReference type="NCBI Taxonomy" id="222440"/>
    <lineage>
        <taxon>Eukaryota</taxon>
        <taxon>Metamonada</taxon>
        <taxon>Preaxostyla</taxon>
        <taxon>Oxymonadida</taxon>
        <taxon>Streblomastigidae</taxon>
        <taxon>Streblomastix</taxon>
    </lineage>
</organism>
<name>A0A5J4VVN7_9EUKA</name>
<protein>
    <submittedName>
        <fullName evidence="1">Uncharacterized protein</fullName>
    </submittedName>
</protein>
<dbReference type="EMBL" id="SNRW01004731">
    <property type="protein sequence ID" value="KAA6386598.1"/>
    <property type="molecule type" value="Genomic_DNA"/>
</dbReference>
<proteinExistence type="predicted"/>
<reference evidence="1 2" key="1">
    <citation type="submission" date="2019-03" db="EMBL/GenBank/DDBJ databases">
        <title>Single cell metagenomics reveals metabolic interactions within the superorganism composed of flagellate Streblomastix strix and complex community of Bacteroidetes bacteria on its surface.</title>
        <authorList>
            <person name="Treitli S.C."/>
            <person name="Kolisko M."/>
            <person name="Husnik F."/>
            <person name="Keeling P."/>
            <person name="Hampl V."/>
        </authorList>
    </citation>
    <scope>NUCLEOTIDE SEQUENCE [LARGE SCALE GENOMIC DNA]</scope>
    <source>
        <strain evidence="1">ST1C</strain>
    </source>
</reference>
<comment type="caution">
    <text evidence="1">The sequence shown here is derived from an EMBL/GenBank/DDBJ whole genome shotgun (WGS) entry which is preliminary data.</text>
</comment>
<gene>
    <name evidence="1" type="ORF">EZS28_017875</name>
</gene>
<dbReference type="AlphaFoldDB" id="A0A5J4VVN7"/>